<dbReference type="RefSeq" id="XP_004332872.1">
    <property type="nucleotide sequence ID" value="XM_004332824.1"/>
</dbReference>
<dbReference type="Pfam" id="PF25458">
    <property type="entry name" value="INTS4_C"/>
    <property type="match status" value="1"/>
</dbReference>
<evidence type="ECO:0000256" key="3">
    <source>
        <dbReference type="SAM" id="MobiDB-lite"/>
    </source>
</evidence>
<dbReference type="GO" id="GO:0016180">
    <property type="term" value="P:snRNA processing"/>
    <property type="evidence" value="ECO:0007669"/>
    <property type="project" value="TreeGrafter"/>
</dbReference>
<gene>
    <name evidence="6" type="ORF">ACA1_180820</name>
</gene>
<feature type="domain" description="Integrator complex subunit 4/Protein SIEL C-terminal Ig-like" evidence="5">
    <location>
        <begin position="876"/>
        <end position="991"/>
    </location>
</feature>
<dbReference type="EMBL" id="KB008172">
    <property type="protein sequence ID" value="ELR10859.1"/>
    <property type="molecule type" value="Genomic_DNA"/>
</dbReference>
<dbReference type="InterPro" id="IPR056235">
    <property type="entry name" value="INTS4_8HBD"/>
</dbReference>
<accession>L8GDB5</accession>
<dbReference type="InterPro" id="IPR011989">
    <property type="entry name" value="ARM-like"/>
</dbReference>
<feature type="compositionally biased region" description="Low complexity" evidence="3">
    <location>
        <begin position="36"/>
        <end position="45"/>
    </location>
</feature>
<comment type="subcellular location">
    <subcellularLocation>
        <location evidence="1">Nucleus</location>
    </subcellularLocation>
</comment>
<dbReference type="PANTHER" id="PTHR20938:SF0">
    <property type="entry name" value="INTEGRATOR COMPLEX SUBUNIT 4"/>
    <property type="match status" value="1"/>
</dbReference>
<feature type="region of interest" description="Disordered" evidence="3">
    <location>
        <begin position="1"/>
        <end position="60"/>
    </location>
</feature>
<evidence type="ECO:0000259" key="5">
    <source>
        <dbReference type="Pfam" id="PF25458"/>
    </source>
</evidence>
<keyword evidence="7" id="KW-1185">Reference proteome</keyword>
<reference evidence="6 7" key="1">
    <citation type="journal article" date="2013" name="Genome Biol.">
        <title>Genome of Acanthamoeba castellanii highlights extensive lateral gene transfer and early evolution of tyrosine kinase signaling.</title>
        <authorList>
            <person name="Clarke M."/>
            <person name="Lohan A.J."/>
            <person name="Liu B."/>
            <person name="Lagkouvardos I."/>
            <person name="Roy S."/>
            <person name="Zafar N."/>
            <person name="Bertelli C."/>
            <person name="Schilde C."/>
            <person name="Kianianmomeni A."/>
            <person name="Burglin T.R."/>
            <person name="Frech C."/>
            <person name="Turcotte B."/>
            <person name="Kopec K.O."/>
            <person name="Synnott J.M."/>
            <person name="Choo C."/>
            <person name="Paponov I."/>
            <person name="Finkler A."/>
            <person name="Soon Heng Tan C."/>
            <person name="Hutchins A.P."/>
            <person name="Weinmeier T."/>
            <person name="Rattei T."/>
            <person name="Chu J.S."/>
            <person name="Gimenez G."/>
            <person name="Irimia M."/>
            <person name="Rigden D.J."/>
            <person name="Fitzpatrick D.A."/>
            <person name="Lorenzo-Morales J."/>
            <person name="Bateman A."/>
            <person name="Chiu C.H."/>
            <person name="Tang P."/>
            <person name="Hegemann P."/>
            <person name="Fromm H."/>
            <person name="Raoult D."/>
            <person name="Greub G."/>
            <person name="Miranda-Saavedra D."/>
            <person name="Chen N."/>
            <person name="Nash P."/>
            <person name="Ginger M.L."/>
            <person name="Horn M."/>
            <person name="Schaap P."/>
            <person name="Caler L."/>
            <person name="Loftus B."/>
        </authorList>
    </citation>
    <scope>NUCLEOTIDE SEQUENCE [LARGE SCALE GENOMIC DNA]</scope>
    <source>
        <strain evidence="6 7">Neff</strain>
    </source>
</reference>
<dbReference type="KEGG" id="acan:ACA1_180820"/>
<evidence type="ECO:0000256" key="2">
    <source>
        <dbReference type="ARBA" id="ARBA00023242"/>
    </source>
</evidence>
<dbReference type="OMA" id="GNRHPDY"/>
<feature type="region of interest" description="Disordered" evidence="3">
    <location>
        <begin position="639"/>
        <end position="662"/>
    </location>
</feature>
<organism evidence="6 7">
    <name type="scientific">Acanthamoeba castellanii (strain ATCC 30010 / Neff)</name>
    <dbReference type="NCBI Taxonomy" id="1257118"/>
    <lineage>
        <taxon>Eukaryota</taxon>
        <taxon>Amoebozoa</taxon>
        <taxon>Discosea</taxon>
        <taxon>Longamoebia</taxon>
        <taxon>Centramoebida</taxon>
        <taxon>Acanthamoebidae</taxon>
        <taxon>Acanthamoeba</taxon>
    </lineage>
</organism>
<protein>
    <submittedName>
        <fullName evidence="6">HEAT repeat domain containing protein</fullName>
    </submittedName>
</protein>
<evidence type="ECO:0000256" key="1">
    <source>
        <dbReference type="ARBA" id="ARBA00004123"/>
    </source>
</evidence>
<dbReference type="InterPro" id="IPR016024">
    <property type="entry name" value="ARM-type_fold"/>
</dbReference>
<feature type="region of interest" description="Disordered" evidence="3">
    <location>
        <begin position="370"/>
        <end position="389"/>
    </location>
</feature>
<name>L8GDB5_ACACF</name>
<feature type="domain" description="INTS4 8 helical bundle" evidence="4">
    <location>
        <begin position="677"/>
        <end position="834"/>
    </location>
</feature>
<evidence type="ECO:0000313" key="7">
    <source>
        <dbReference type="Proteomes" id="UP000011083"/>
    </source>
</evidence>
<evidence type="ECO:0000259" key="4">
    <source>
        <dbReference type="Pfam" id="PF24493"/>
    </source>
</evidence>
<dbReference type="Proteomes" id="UP000011083">
    <property type="component" value="Unassembled WGS sequence"/>
</dbReference>
<proteinExistence type="predicted"/>
<feature type="compositionally biased region" description="Polar residues" evidence="3">
    <location>
        <begin position="372"/>
        <end position="389"/>
    </location>
</feature>
<dbReference type="OrthoDB" id="18190at2759"/>
<dbReference type="AlphaFoldDB" id="L8GDB5"/>
<evidence type="ECO:0000313" key="6">
    <source>
        <dbReference type="EMBL" id="ELR10859.1"/>
    </source>
</evidence>
<dbReference type="GO" id="GO:0032039">
    <property type="term" value="C:integrator complex"/>
    <property type="evidence" value="ECO:0007669"/>
    <property type="project" value="TreeGrafter"/>
</dbReference>
<dbReference type="SUPFAM" id="SSF48371">
    <property type="entry name" value="ARM repeat"/>
    <property type="match status" value="1"/>
</dbReference>
<sequence length="1049" mass="115523">MKRPHSTMSAAEGSRTLATQEGLTLASVPPAPPPGSAAVLSQQQQQPPPPPSDSVAAGGRSGSMHQLFIRPTLRSLLAEGFANVRASQASVRRTALLSAARSLSLLDAGQSGLLVEVLLQQLDAETEGDIQSSLATLLSSLAIQPHVAPEPIATALLHHLHHSSGKVRAQVLASLQKIVKSKTLSADLVELGLESGLKQLEDDHHRVRREALLLVAHLTPTDPANAVHAQAILSRFTSDTDFRVRMAGFEGALVLHERDVALDLETFYWRAVHALDDDDYEEVRTQALHLVWVLSNMYSEHMVSARGKAHSSEMVRLVDDGFMKICNMVMDPSIAVRRLACQLLGSIKNVRTGYLLQTLSKEVISKKGKGETWTNRTARNQSSARNRSMPTVEQGLSYLPGTAIGEMELDMEDFVLSDSGAAGAFIHGLEDEFFEVRMAAVDSVCELSLRSRHLASRALEYMVDMFNDEIEDVRVNSIQSVHKILSKVDLKEEQIKMMQPILEEANESIRMAMYNLMAATKCPNAECLHETIKSLLQNMNRYPEDRLSIYQCLKGLGEHHGQFVELLVEPLLGMLHVDLRFLGAELHMEDSTYVALAIVILNAGADNTNVLHLLPSFVARHHRYFRDKYPALFPSSLPFPSTTSSTSSTSSSTTSALSSRSSSSSSSAVRAEDATLFLGAVLANVARVVNLLHAARYHEAHRLIRVSSQDLRRIAEVDAQRAATAEFYLAYLRCLTIVAQSHSGTGGNRDLVGELLFLSYRLEREFVGLDAPALLQILRLRLYARLLLFLSSSSPSSFLEGGKEDTEGERASLQQGVERLQRFCEERMLEAPAELGPFLSALERHDDLSPFSATLLPREPVKVEGALKRVWADWLKPLDNVDKPVAFPSSLYHSIHIEAILHNVPPTSSSAIGVDGVPHQLLVYVTLPDRTSQLWPLRAGDLKLLGDGTFKLTTTVQLYVNQLKWTEACNVKLDLVLAFGLDAPSVDLRHTTAELRGLQQERVDTSPAPEWKGPPTPADKLRCLRSGLLRLCPPHAYAVLPTNPHHPKK</sequence>
<dbReference type="STRING" id="1257118.L8GDB5"/>
<dbReference type="GeneID" id="14911249"/>
<dbReference type="VEuPathDB" id="AmoebaDB:ACA1_180820"/>
<dbReference type="Pfam" id="PF24493">
    <property type="entry name" value="INTS4_8HBD"/>
    <property type="match status" value="1"/>
</dbReference>
<dbReference type="Gene3D" id="1.25.10.10">
    <property type="entry name" value="Leucine-rich Repeat Variant"/>
    <property type="match status" value="2"/>
</dbReference>
<keyword evidence="2" id="KW-0539">Nucleus</keyword>
<dbReference type="PANTHER" id="PTHR20938">
    <property type="entry name" value="INTEGRATOR COMPLEX SUBUNIT 4"/>
    <property type="match status" value="1"/>
</dbReference>
<dbReference type="InterPro" id="IPR057412">
    <property type="entry name" value="INTS4_C"/>
</dbReference>